<evidence type="ECO:0000313" key="6">
    <source>
        <dbReference type="Proteomes" id="UP001281656"/>
    </source>
</evidence>
<reference evidence="5 6" key="1">
    <citation type="submission" date="2023-04" db="EMBL/GenBank/DDBJ databases">
        <title>Clostridium tannerae sp. nov., isolated from the fecal material of an alpaca.</title>
        <authorList>
            <person name="Miller S."/>
            <person name="Hendry M."/>
            <person name="King J."/>
            <person name="Sankaranarayanan K."/>
            <person name="Lawson P.A."/>
        </authorList>
    </citation>
    <scope>NUCLEOTIDE SEQUENCE [LARGE SCALE GENOMIC DNA]</scope>
    <source>
        <strain evidence="5 6">A1-XYC3</strain>
    </source>
</reference>
<feature type="coiled-coil region" evidence="3">
    <location>
        <begin position="343"/>
        <end position="412"/>
    </location>
</feature>
<comment type="caution">
    <text evidence="5">The sequence shown here is derived from an EMBL/GenBank/DDBJ whole genome shotgun (WGS) entry which is preliminary data.</text>
</comment>
<dbReference type="Gene3D" id="3.90.1750.20">
    <property type="entry name" value="Putative Large Serine Recombinase, Chain B, Domain 2"/>
    <property type="match status" value="1"/>
</dbReference>
<dbReference type="InterPro" id="IPR050639">
    <property type="entry name" value="SSR_resolvase"/>
</dbReference>
<evidence type="ECO:0000256" key="2">
    <source>
        <dbReference type="ARBA" id="ARBA00023172"/>
    </source>
</evidence>
<dbReference type="InterPro" id="IPR011109">
    <property type="entry name" value="DNA_bind_recombinase_dom"/>
</dbReference>
<evidence type="ECO:0000313" key="5">
    <source>
        <dbReference type="EMBL" id="MDW8800219.1"/>
    </source>
</evidence>
<dbReference type="CDD" id="cd00338">
    <property type="entry name" value="Ser_Recombinase"/>
    <property type="match status" value="1"/>
</dbReference>
<evidence type="ECO:0000256" key="3">
    <source>
        <dbReference type="SAM" id="Coils"/>
    </source>
</evidence>
<evidence type="ECO:0000259" key="4">
    <source>
        <dbReference type="PROSITE" id="PS51737"/>
    </source>
</evidence>
<sequence>MNEIKHVAIYLRISREKQETEDTLQSHRERLTRLCNERNYNYTIFEEVISGHADMEDRVALTQMLDTLHLYDALVVVDVYRIARRLKIAAEVYEKIEKLNIPIITPDKQYNMSDIMVLKFQAILAEEEYKHIVKIMLAGKVDKTLRKENVNARPPFGYDAVKIDGKRTFVPNQYAETVKEIFNLALNGYGTKHIAEMVDKPAKSVHCICTNEGYTGTIIYKDLRVEDAFEPIISKDDFIKVQEGLKSRNTLEGGKRGRFRGKVLNILKDILYCDECGNKLFFQMSNRNTNHPSLMVRNCTCGKNKGIKADKIMNDFYSQIDYIELMLREEWQKVLNTPVIDTTEIFESQIQDLEKKKTKLTKRLSNAKEMRLDGEINRVEFEEIKNDIGVQLQDLDKSIAEISSRIDSLDKTKVSNEYQEKLELIGRINSLKSIPSKGTFPITTLPLIEDKEQANRLLRLLLDKVFLGWETDENGIEDFRLTVLPKKVFNI</sequence>
<dbReference type="InterPro" id="IPR006119">
    <property type="entry name" value="Resolv_N"/>
</dbReference>
<dbReference type="InterPro" id="IPR038109">
    <property type="entry name" value="DNA_bind_recomb_sf"/>
</dbReference>
<dbReference type="InterPro" id="IPR036162">
    <property type="entry name" value="Resolvase-like_N_sf"/>
</dbReference>
<accession>A0ABU4JQG1</accession>
<dbReference type="Pfam" id="PF00239">
    <property type="entry name" value="Resolvase"/>
    <property type="match status" value="1"/>
</dbReference>
<keyword evidence="3" id="KW-0175">Coiled coil</keyword>
<dbReference type="SUPFAM" id="SSF53041">
    <property type="entry name" value="Resolvase-like"/>
    <property type="match status" value="1"/>
</dbReference>
<evidence type="ECO:0000256" key="1">
    <source>
        <dbReference type="ARBA" id="ARBA00023125"/>
    </source>
</evidence>
<keyword evidence="2" id="KW-0233">DNA recombination</keyword>
<dbReference type="RefSeq" id="WP_261669969.1">
    <property type="nucleotide sequence ID" value="NZ_JARUJP010000003.1"/>
</dbReference>
<dbReference type="Proteomes" id="UP001281656">
    <property type="component" value="Unassembled WGS sequence"/>
</dbReference>
<dbReference type="PROSITE" id="PS51737">
    <property type="entry name" value="RECOMBINASE_DNA_BIND"/>
    <property type="match status" value="1"/>
</dbReference>
<keyword evidence="6" id="KW-1185">Reference proteome</keyword>
<keyword evidence="1" id="KW-0238">DNA-binding</keyword>
<dbReference type="PANTHER" id="PTHR30461:SF2">
    <property type="entry name" value="SERINE RECOMBINASE PINE-RELATED"/>
    <property type="match status" value="1"/>
</dbReference>
<protein>
    <submittedName>
        <fullName evidence="5">Recombinase family protein</fullName>
    </submittedName>
</protein>
<proteinExistence type="predicted"/>
<dbReference type="EMBL" id="JARUJP010000003">
    <property type="protein sequence ID" value="MDW8800219.1"/>
    <property type="molecule type" value="Genomic_DNA"/>
</dbReference>
<dbReference type="SMART" id="SM00857">
    <property type="entry name" value="Resolvase"/>
    <property type="match status" value="1"/>
</dbReference>
<name>A0ABU4JQG1_9CLOT</name>
<organism evidence="5 6">
    <name type="scientific">Clostridium tanneri</name>
    <dbReference type="NCBI Taxonomy" id="3037988"/>
    <lineage>
        <taxon>Bacteria</taxon>
        <taxon>Bacillati</taxon>
        <taxon>Bacillota</taxon>
        <taxon>Clostridia</taxon>
        <taxon>Eubacteriales</taxon>
        <taxon>Clostridiaceae</taxon>
        <taxon>Clostridium</taxon>
    </lineage>
</organism>
<dbReference type="SUPFAM" id="SSF90257">
    <property type="entry name" value="Myosin rod fragments"/>
    <property type="match status" value="1"/>
</dbReference>
<feature type="domain" description="Recombinase" evidence="4">
    <location>
        <begin position="155"/>
        <end position="251"/>
    </location>
</feature>
<dbReference type="Gene3D" id="3.40.50.1390">
    <property type="entry name" value="Resolvase, N-terminal catalytic domain"/>
    <property type="match status" value="1"/>
</dbReference>
<dbReference type="Pfam" id="PF07508">
    <property type="entry name" value="Recombinase"/>
    <property type="match status" value="1"/>
</dbReference>
<feature type="coiled-coil region" evidence="3">
    <location>
        <begin position="10"/>
        <end position="37"/>
    </location>
</feature>
<dbReference type="PANTHER" id="PTHR30461">
    <property type="entry name" value="DNA-INVERTASE FROM LAMBDOID PROPHAGE"/>
    <property type="match status" value="1"/>
</dbReference>
<gene>
    <name evidence="5" type="ORF">P8V03_03515</name>
</gene>